<proteinExistence type="predicted"/>
<feature type="compositionally biased region" description="Polar residues" evidence="1">
    <location>
        <begin position="216"/>
        <end position="243"/>
    </location>
</feature>
<evidence type="ECO:0000256" key="1">
    <source>
        <dbReference type="SAM" id="MobiDB-lite"/>
    </source>
</evidence>
<reference evidence="2" key="1">
    <citation type="submission" date="2007-04" db="EMBL/GenBank/DDBJ databases">
        <authorList>
            <consortium name="The Broad Institute Genome Sequencing Platform"/>
            <person name="Birren B."/>
            <person name="Lander E."/>
            <person name="Galagan J."/>
            <person name="Nusbaum C."/>
            <person name="Devon K."/>
            <person name="Ma L.-J."/>
            <person name="Jaffe D."/>
            <person name="Butler J."/>
            <person name="Alvarez P."/>
            <person name="Gnerre S."/>
            <person name="Grabherr M."/>
            <person name="Kleber M."/>
            <person name="Mauceli E."/>
            <person name="Brockman W."/>
            <person name="MacCallum I.A."/>
            <person name="Young S."/>
            <person name="LaButti K."/>
            <person name="DeCaprio D."/>
            <person name="Crawford M."/>
            <person name="Koehrsen M."/>
            <person name="Engels R."/>
            <person name="Montgomery P."/>
            <person name="Pearson M."/>
            <person name="Howarth C."/>
            <person name="Larson L."/>
            <person name="White J."/>
            <person name="O'Leary S."/>
            <person name="Kodira C."/>
            <person name="Zeng Q."/>
            <person name="Yandava C."/>
            <person name="Alvarado L."/>
            <person name="Kistler C."/>
            <person name="Shim W.-B."/>
            <person name="Kang S."/>
            <person name="Woloshuk C."/>
        </authorList>
    </citation>
    <scope>NUCLEOTIDE SEQUENCE</scope>
    <source>
        <strain evidence="2">4287</strain>
    </source>
</reference>
<dbReference type="AlphaFoldDB" id="A0A0J9WA50"/>
<dbReference type="Proteomes" id="UP000009097">
    <property type="component" value="Unassembled WGS sequence"/>
</dbReference>
<gene>
    <name evidence="2" type="ORF">FOXG_17192</name>
</gene>
<evidence type="ECO:0000313" key="3">
    <source>
        <dbReference type="Proteomes" id="UP000009097"/>
    </source>
</evidence>
<protein>
    <submittedName>
        <fullName evidence="2">Uncharacterized protein</fullName>
    </submittedName>
</protein>
<name>A0A0J9WA50_FUSO4</name>
<accession>A0A0J9WA50</accession>
<dbReference type="GeneID" id="28957985"/>
<reference evidence="2" key="2">
    <citation type="journal article" date="2010" name="Nature">
        <title>Comparative genomics reveals mobile pathogenicity chromosomes in Fusarium.</title>
        <authorList>
            <person name="Ma L.J."/>
            <person name="van der Does H.C."/>
            <person name="Borkovich K.A."/>
            <person name="Coleman J.J."/>
            <person name="Daboussi M.J."/>
            <person name="Di Pietro A."/>
            <person name="Dufresne M."/>
            <person name="Freitag M."/>
            <person name="Grabherr M."/>
            <person name="Henrissat B."/>
            <person name="Houterman P.M."/>
            <person name="Kang S."/>
            <person name="Shim W.B."/>
            <person name="Woloshuk C."/>
            <person name="Xie X."/>
            <person name="Xu J.R."/>
            <person name="Antoniw J."/>
            <person name="Baker S.E."/>
            <person name="Bluhm B.H."/>
            <person name="Breakspear A."/>
            <person name="Brown D.W."/>
            <person name="Butchko R.A."/>
            <person name="Chapman S."/>
            <person name="Coulson R."/>
            <person name="Coutinho P.M."/>
            <person name="Danchin E.G."/>
            <person name="Diener A."/>
            <person name="Gale L.R."/>
            <person name="Gardiner D.M."/>
            <person name="Goff S."/>
            <person name="Hammond-Kosack K.E."/>
            <person name="Hilburn K."/>
            <person name="Hua-Van A."/>
            <person name="Jonkers W."/>
            <person name="Kazan K."/>
            <person name="Kodira C.D."/>
            <person name="Koehrsen M."/>
            <person name="Kumar L."/>
            <person name="Lee Y.H."/>
            <person name="Li L."/>
            <person name="Manners J.M."/>
            <person name="Miranda-Saavedra D."/>
            <person name="Mukherjee M."/>
            <person name="Park G."/>
            <person name="Park J."/>
            <person name="Park S.Y."/>
            <person name="Proctor R.H."/>
            <person name="Regev A."/>
            <person name="Ruiz-Roldan M.C."/>
            <person name="Sain D."/>
            <person name="Sakthikumar S."/>
            <person name="Sykes S."/>
            <person name="Schwartz D.C."/>
            <person name="Turgeon B.G."/>
            <person name="Wapinski I."/>
            <person name="Yoder O."/>
            <person name="Young S."/>
            <person name="Zeng Q."/>
            <person name="Zhou S."/>
            <person name="Galagan J."/>
            <person name="Cuomo C.A."/>
            <person name="Kistler H.C."/>
            <person name="Rep M."/>
        </authorList>
    </citation>
    <scope>NUCLEOTIDE SEQUENCE [LARGE SCALE GENOMIC DNA]</scope>
    <source>
        <strain evidence="2">4287</strain>
    </source>
</reference>
<dbReference type="EMBL" id="DS231741">
    <property type="protein sequence ID" value="KNB20219.1"/>
    <property type="molecule type" value="Genomic_DNA"/>
</dbReference>
<dbReference type="OrthoDB" id="5361176at2759"/>
<feature type="region of interest" description="Disordered" evidence="1">
    <location>
        <begin position="216"/>
        <end position="247"/>
    </location>
</feature>
<sequence>MSQHFPGLSYGYCVDHSSIPHPYAVVDRITPFLSSIDDPNHTIGFFPDRKWLGSGAQIASVGFKDERWPFFNISKDPETDGVQYFVSESVIHQTFTFRHGLPEIALMTDLLIRQLEFADINNTFNSADWKDGSYDTKLLHDAKCIKRWHKLNNEFDEHVALFISAYVGKTSVKFKKLNESSEAETYTVANSDEEKVQPVEITFVYALELIKASDQEGNGDNGAQSAGKSEQRHYSSSKTQNQILKRFTAENPVSKKRMLSVSRSPGHIRFLLRTKDTSLFHAMDSGFFDKSGIDSAGDAWHNKIDIWKNLIDCQPLHDDNDDTAWDEPVRFALSIAMAQKGRCMNSLSPEEMYKRAITVLLDSAWHNGLFPGQLDLNGEPLIYEDELKRDQYWANTFEVPFTLWKFMQSSAKAQTTSPSQQPKSTPMTTEDPEFWIAFRDLMENKKKYKGPSSLKGRAYGVQLSMEPCRRSDKYCSAIR</sequence>
<evidence type="ECO:0000313" key="2">
    <source>
        <dbReference type="EMBL" id="KNB20219.1"/>
    </source>
</evidence>
<organism evidence="2 3">
    <name type="scientific">Fusarium oxysporum f. sp. lycopersici (strain 4287 / CBS 123668 / FGSC 9935 / NRRL 34936)</name>
    <name type="common">Fusarium vascular wilt of tomato</name>
    <dbReference type="NCBI Taxonomy" id="426428"/>
    <lineage>
        <taxon>Eukaryota</taxon>
        <taxon>Fungi</taxon>
        <taxon>Dikarya</taxon>
        <taxon>Ascomycota</taxon>
        <taxon>Pezizomycotina</taxon>
        <taxon>Sordariomycetes</taxon>
        <taxon>Hypocreomycetidae</taxon>
        <taxon>Hypocreales</taxon>
        <taxon>Nectriaceae</taxon>
        <taxon>Fusarium</taxon>
        <taxon>Fusarium oxysporum species complex</taxon>
    </lineage>
</organism>
<dbReference type="VEuPathDB" id="FungiDB:FOXG_17192"/>
<dbReference type="KEGG" id="fox:FOXG_17192"/>
<dbReference type="RefSeq" id="XP_018258264.1">
    <property type="nucleotide sequence ID" value="XM_018397212.1"/>
</dbReference>